<evidence type="ECO:0000313" key="3">
    <source>
        <dbReference type="Proteomes" id="UP000007015"/>
    </source>
</evidence>
<name>B8AUX5_ORYSI</name>
<dbReference type="EMBL" id="CM000129">
    <property type="protein sequence ID" value="EEC76716.1"/>
    <property type="molecule type" value="Genomic_DNA"/>
</dbReference>
<dbReference type="HOGENOM" id="CLU_2350459_0_0_1"/>
<feature type="region of interest" description="Disordered" evidence="1">
    <location>
        <begin position="18"/>
        <end position="44"/>
    </location>
</feature>
<dbReference type="AlphaFoldDB" id="B8AUX5"/>
<feature type="compositionally biased region" description="Basic and acidic residues" evidence="1">
    <location>
        <begin position="18"/>
        <end position="31"/>
    </location>
</feature>
<dbReference type="Gramene" id="BGIOSGA015841-TA">
    <property type="protein sequence ID" value="BGIOSGA015841-PA"/>
    <property type="gene ID" value="BGIOSGA015841"/>
</dbReference>
<reference evidence="2 3" key="1">
    <citation type="journal article" date="2005" name="PLoS Biol.">
        <title>The genomes of Oryza sativa: a history of duplications.</title>
        <authorList>
            <person name="Yu J."/>
            <person name="Wang J."/>
            <person name="Lin W."/>
            <person name="Li S."/>
            <person name="Li H."/>
            <person name="Zhou J."/>
            <person name="Ni P."/>
            <person name="Dong W."/>
            <person name="Hu S."/>
            <person name="Zeng C."/>
            <person name="Zhang J."/>
            <person name="Zhang Y."/>
            <person name="Li R."/>
            <person name="Xu Z."/>
            <person name="Li S."/>
            <person name="Li X."/>
            <person name="Zheng H."/>
            <person name="Cong L."/>
            <person name="Lin L."/>
            <person name="Yin J."/>
            <person name="Geng J."/>
            <person name="Li G."/>
            <person name="Shi J."/>
            <person name="Liu J."/>
            <person name="Lv H."/>
            <person name="Li J."/>
            <person name="Wang J."/>
            <person name="Deng Y."/>
            <person name="Ran L."/>
            <person name="Shi X."/>
            <person name="Wang X."/>
            <person name="Wu Q."/>
            <person name="Li C."/>
            <person name="Ren X."/>
            <person name="Wang J."/>
            <person name="Wang X."/>
            <person name="Li D."/>
            <person name="Liu D."/>
            <person name="Zhang X."/>
            <person name="Ji Z."/>
            <person name="Zhao W."/>
            <person name="Sun Y."/>
            <person name="Zhang Z."/>
            <person name="Bao J."/>
            <person name="Han Y."/>
            <person name="Dong L."/>
            <person name="Ji J."/>
            <person name="Chen P."/>
            <person name="Wu S."/>
            <person name="Liu J."/>
            <person name="Xiao Y."/>
            <person name="Bu D."/>
            <person name="Tan J."/>
            <person name="Yang L."/>
            <person name="Ye C."/>
            <person name="Zhang J."/>
            <person name="Xu J."/>
            <person name="Zhou Y."/>
            <person name="Yu Y."/>
            <person name="Zhang B."/>
            <person name="Zhuang S."/>
            <person name="Wei H."/>
            <person name="Liu B."/>
            <person name="Lei M."/>
            <person name="Yu H."/>
            <person name="Li Y."/>
            <person name="Xu H."/>
            <person name="Wei S."/>
            <person name="He X."/>
            <person name="Fang L."/>
            <person name="Zhang Z."/>
            <person name="Zhang Y."/>
            <person name="Huang X."/>
            <person name="Su Z."/>
            <person name="Tong W."/>
            <person name="Li J."/>
            <person name="Tong Z."/>
            <person name="Li S."/>
            <person name="Ye J."/>
            <person name="Wang L."/>
            <person name="Fang L."/>
            <person name="Lei T."/>
            <person name="Chen C."/>
            <person name="Chen H."/>
            <person name="Xu Z."/>
            <person name="Li H."/>
            <person name="Huang H."/>
            <person name="Zhang F."/>
            <person name="Xu H."/>
            <person name="Li N."/>
            <person name="Zhao C."/>
            <person name="Li S."/>
            <person name="Dong L."/>
            <person name="Huang Y."/>
            <person name="Li L."/>
            <person name="Xi Y."/>
            <person name="Qi Q."/>
            <person name="Li W."/>
            <person name="Zhang B."/>
            <person name="Hu W."/>
            <person name="Zhang Y."/>
            <person name="Tian X."/>
            <person name="Jiao Y."/>
            <person name="Liang X."/>
            <person name="Jin J."/>
            <person name="Gao L."/>
            <person name="Zheng W."/>
            <person name="Hao B."/>
            <person name="Liu S."/>
            <person name="Wang W."/>
            <person name="Yuan L."/>
            <person name="Cao M."/>
            <person name="McDermott J."/>
            <person name="Samudrala R."/>
            <person name="Wang J."/>
            <person name="Wong G.K."/>
            <person name="Yang H."/>
        </authorList>
    </citation>
    <scope>NUCLEOTIDE SEQUENCE [LARGE SCALE GENOMIC DNA]</scope>
    <source>
        <strain evidence="3">cv. 93-11</strain>
    </source>
</reference>
<sequence>MPGQVLAAAGKELAAKKLTEKELGGGEEAWRRPRSSAATKELAAKELSGRELGGRDLSGGTAAWRRGIIIERAEVEARGDLCHSVRRQRRAGGTARW</sequence>
<protein>
    <submittedName>
        <fullName evidence="2">Uncharacterized protein</fullName>
    </submittedName>
</protein>
<gene>
    <name evidence="2" type="ORF">OsI_14735</name>
</gene>
<proteinExistence type="predicted"/>
<evidence type="ECO:0000256" key="1">
    <source>
        <dbReference type="SAM" id="MobiDB-lite"/>
    </source>
</evidence>
<dbReference type="Proteomes" id="UP000007015">
    <property type="component" value="Chromosome 4"/>
</dbReference>
<evidence type="ECO:0000313" key="2">
    <source>
        <dbReference type="EMBL" id="EEC76716.1"/>
    </source>
</evidence>
<accession>B8AUX5</accession>
<keyword evidence="3" id="KW-1185">Reference proteome</keyword>
<organism evidence="2 3">
    <name type="scientific">Oryza sativa subsp. indica</name>
    <name type="common">Rice</name>
    <dbReference type="NCBI Taxonomy" id="39946"/>
    <lineage>
        <taxon>Eukaryota</taxon>
        <taxon>Viridiplantae</taxon>
        <taxon>Streptophyta</taxon>
        <taxon>Embryophyta</taxon>
        <taxon>Tracheophyta</taxon>
        <taxon>Spermatophyta</taxon>
        <taxon>Magnoliopsida</taxon>
        <taxon>Liliopsida</taxon>
        <taxon>Poales</taxon>
        <taxon>Poaceae</taxon>
        <taxon>BOP clade</taxon>
        <taxon>Oryzoideae</taxon>
        <taxon>Oryzeae</taxon>
        <taxon>Oryzinae</taxon>
        <taxon>Oryza</taxon>
        <taxon>Oryza sativa</taxon>
    </lineage>
</organism>